<dbReference type="Proteomes" id="UP001497457">
    <property type="component" value="Chromosome 9rd"/>
</dbReference>
<name>A0ABC9GET7_9POAL</name>
<keyword evidence="2" id="KW-1185">Reference proteome</keyword>
<evidence type="ECO:0000313" key="1">
    <source>
        <dbReference type="EMBL" id="CAL5092787.1"/>
    </source>
</evidence>
<accession>A0ABC9GET7</accession>
<gene>
    <name evidence="1" type="ORF">URODEC1_LOCUS115075</name>
</gene>
<proteinExistence type="predicted"/>
<dbReference type="EMBL" id="OZ075119">
    <property type="protein sequence ID" value="CAL5092787.1"/>
    <property type="molecule type" value="Genomic_DNA"/>
</dbReference>
<evidence type="ECO:0008006" key="3">
    <source>
        <dbReference type="Google" id="ProtNLM"/>
    </source>
</evidence>
<dbReference type="AlphaFoldDB" id="A0ABC9GET7"/>
<sequence length="192" mass="20764">MLSSCTPLSLAPPAPAPGKFSPATLQLRTKQPAASSAAVALPRAAPRYKVSRALRLVCQAQPYDIPPTALVHPKVGHYGDWKINEDKDRITLAFMVGDKTKVDNLELTATRDQVLNLWLLVIRYNSNGSDGSLATSLDANLVMPPGYDDKNVMTAEILPDGWLDIIIAKPKQEPKNIKVTKRPGTNQAVGTA</sequence>
<evidence type="ECO:0000313" key="2">
    <source>
        <dbReference type="Proteomes" id="UP001497457"/>
    </source>
</evidence>
<reference evidence="1" key="1">
    <citation type="submission" date="2024-10" db="EMBL/GenBank/DDBJ databases">
        <authorList>
            <person name="Ryan C."/>
        </authorList>
    </citation>
    <scope>NUCLEOTIDE SEQUENCE [LARGE SCALE GENOMIC DNA]</scope>
</reference>
<protein>
    <recommendedName>
        <fullName evidence="3">SHSP domain-containing protein</fullName>
    </recommendedName>
</protein>
<organism evidence="1 2">
    <name type="scientific">Urochloa decumbens</name>
    <dbReference type="NCBI Taxonomy" id="240449"/>
    <lineage>
        <taxon>Eukaryota</taxon>
        <taxon>Viridiplantae</taxon>
        <taxon>Streptophyta</taxon>
        <taxon>Embryophyta</taxon>
        <taxon>Tracheophyta</taxon>
        <taxon>Spermatophyta</taxon>
        <taxon>Magnoliopsida</taxon>
        <taxon>Liliopsida</taxon>
        <taxon>Poales</taxon>
        <taxon>Poaceae</taxon>
        <taxon>PACMAD clade</taxon>
        <taxon>Panicoideae</taxon>
        <taxon>Panicodae</taxon>
        <taxon>Paniceae</taxon>
        <taxon>Melinidinae</taxon>
        <taxon>Urochloa</taxon>
    </lineage>
</organism>